<evidence type="ECO:0000313" key="4">
    <source>
        <dbReference type="Proteomes" id="UP000030765"/>
    </source>
</evidence>
<reference evidence="3" key="2">
    <citation type="submission" date="2020-05" db="UniProtKB">
        <authorList>
            <consortium name="EnsemblMetazoa"/>
        </authorList>
    </citation>
    <scope>IDENTIFICATION</scope>
</reference>
<feature type="chain" id="PRO_5001784171" evidence="1">
    <location>
        <begin position="24"/>
        <end position="238"/>
    </location>
</feature>
<dbReference type="EnsemblMetazoa" id="ASIC010418-RA">
    <property type="protein sequence ID" value="ASIC010418-PA"/>
    <property type="gene ID" value="ASIC010418"/>
</dbReference>
<dbReference type="EMBL" id="ATLV01018075">
    <property type="status" value="NOT_ANNOTATED_CDS"/>
    <property type="molecule type" value="Genomic_DNA"/>
</dbReference>
<dbReference type="VEuPathDB" id="VectorBase:ASIS014347"/>
<keyword evidence="1" id="KW-0732">Signal</keyword>
<feature type="signal peptide" evidence="1">
    <location>
        <begin position="1"/>
        <end position="23"/>
    </location>
</feature>
<accession>A0A084VXI8</accession>
<dbReference type="EMBL" id="KE525212">
    <property type="protein sequence ID" value="KFB42682.1"/>
    <property type="molecule type" value="Genomic_DNA"/>
</dbReference>
<proteinExistence type="predicted"/>
<protein>
    <submittedName>
        <fullName evidence="2 3">Uncharacterized protein</fullName>
    </submittedName>
</protein>
<keyword evidence="4" id="KW-1185">Reference proteome</keyword>
<dbReference type="OrthoDB" id="7760985at2759"/>
<evidence type="ECO:0000313" key="2">
    <source>
        <dbReference type="EMBL" id="KFB42682.1"/>
    </source>
</evidence>
<dbReference type="VEuPathDB" id="VectorBase:ASIC010418"/>
<evidence type="ECO:0000256" key="1">
    <source>
        <dbReference type="SAM" id="SignalP"/>
    </source>
</evidence>
<reference evidence="2 4" key="1">
    <citation type="journal article" date="2014" name="BMC Genomics">
        <title>Genome sequence of Anopheles sinensis provides insight into genetics basis of mosquito competence for malaria parasites.</title>
        <authorList>
            <person name="Zhou D."/>
            <person name="Zhang D."/>
            <person name="Ding G."/>
            <person name="Shi L."/>
            <person name="Hou Q."/>
            <person name="Ye Y."/>
            <person name="Xu Y."/>
            <person name="Zhou H."/>
            <person name="Xiong C."/>
            <person name="Li S."/>
            <person name="Yu J."/>
            <person name="Hong S."/>
            <person name="Yu X."/>
            <person name="Zou P."/>
            <person name="Chen C."/>
            <person name="Chang X."/>
            <person name="Wang W."/>
            <person name="Lv Y."/>
            <person name="Sun Y."/>
            <person name="Ma L."/>
            <person name="Shen B."/>
            <person name="Zhu C."/>
        </authorList>
    </citation>
    <scope>NUCLEOTIDE SEQUENCE [LARGE SCALE GENOMIC DNA]</scope>
</reference>
<gene>
    <name evidence="2" type="ORF">ZHAS_00010418</name>
</gene>
<dbReference type="AlphaFoldDB" id="A0A084VXI8"/>
<name>A0A084VXI8_ANOSI</name>
<organism evidence="2">
    <name type="scientific">Anopheles sinensis</name>
    <name type="common">Mosquito</name>
    <dbReference type="NCBI Taxonomy" id="74873"/>
    <lineage>
        <taxon>Eukaryota</taxon>
        <taxon>Metazoa</taxon>
        <taxon>Ecdysozoa</taxon>
        <taxon>Arthropoda</taxon>
        <taxon>Hexapoda</taxon>
        <taxon>Insecta</taxon>
        <taxon>Pterygota</taxon>
        <taxon>Neoptera</taxon>
        <taxon>Endopterygota</taxon>
        <taxon>Diptera</taxon>
        <taxon>Nematocera</taxon>
        <taxon>Culicoidea</taxon>
        <taxon>Culicidae</taxon>
        <taxon>Anophelinae</taxon>
        <taxon>Anopheles</taxon>
    </lineage>
</organism>
<dbReference type="Proteomes" id="UP000030765">
    <property type="component" value="Unassembled WGS sequence"/>
</dbReference>
<evidence type="ECO:0000313" key="3">
    <source>
        <dbReference type="EnsemblMetazoa" id="ASIC010418-PA"/>
    </source>
</evidence>
<sequence length="238" mass="24960">MLFSYLTTIAFPVVLFFLSICSAEKTEGASEGVCVFRRSWCTHGVFVPKIVLIRFSKPSPLTPTGTPHSTSAVQQQCSVCWSTESAGHCQHGVKTEPCSDDQLDATVSKLRLINPTARMPVADNSSTGGHLGRQHKCYTLSATTGGVGASRKVFYAKGCTTAAIDPCAGWAKENGGDCELCTGSNCNAAAPVELGRNVVGLSEGKTKHSGADTIRNVNGLTVVLMLAGVLLMGCANSN</sequence>